<dbReference type="InterPro" id="IPR050706">
    <property type="entry name" value="Cyclic-di-GMP_PDE-like"/>
</dbReference>
<dbReference type="Pfam" id="PF00563">
    <property type="entry name" value="EAL"/>
    <property type="match status" value="1"/>
</dbReference>
<dbReference type="STRING" id="363870.NG54_08250"/>
<gene>
    <name evidence="2" type="ORF">NG54_08250</name>
</gene>
<dbReference type="Gene3D" id="3.20.20.450">
    <property type="entry name" value="EAL domain"/>
    <property type="match status" value="1"/>
</dbReference>
<dbReference type="InterPro" id="IPR001633">
    <property type="entry name" value="EAL_dom"/>
</dbReference>
<dbReference type="PANTHER" id="PTHR33121:SF76">
    <property type="entry name" value="SIGNALING PROTEIN"/>
    <property type="match status" value="1"/>
</dbReference>
<dbReference type="SMART" id="SM00052">
    <property type="entry name" value="EAL"/>
    <property type="match status" value="1"/>
</dbReference>
<dbReference type="CDD" id="cd01948">
    <property type="entry name" value="EAL"/>
    <property type="match status" value="1"/>
</dbReference>
<dbReference type="EMBL" id="JRUN01000019">
    <property type="protein sequence ID" value="KHD85641.1"/>
    <property type="molecule type" value="Genomic_DNA"/>
</dbReference>
<name>A0A0A6VDI2_9BACI</name>
<evidence type="ECO:0000313" key="3">
    <source>
        <dbReference type="Proteomes" id="UP000030588"/>
    </source>
</evidence>
<comment type="caution">
    <text evidence="2">The sequence shown here is derived from an EMBL/GenBank/DDBJ whole genome shotgun (WGS) entry which is preliminary data.</text>
</comment>
<sequence length="245" mass="28493">MRKLIENGEMEHVYQSLWKLNNWHIYGFEALLRVPNPKITNIEHVFIEAREQGVLYELDTMAIRGAVSCFPLKYIKHELLFINIFPSTLLHEHFEIFLQTLIDDFPLIRGKVVFEFSETIREEKNWESSLLKERIQMLKKHGFLFALDDVGKGVANLQKVMDFQPNFIKLDRYFAKDLSSSIEKQRMISTMQSYCQDHIGLVLEGIEKENDLATAKLLNVPFAQGYLLGRPGKITANLFGQLQTI</sequence>
<accession>A0A0A6VDI2</accession>
<dbReference type="PANTHER" id="PTHR33121">
    <property type="entry name" value="CYCLIC DI-GMP PHOSPHODIESTERASE PDEF"/>
    <property type="match status" value="1"/>
</dbReference>
<protein>
    <submittedName>
        <fullName evidence="2">Diguanylate phosphodiesterase</fullName>
    </submittedName>
</protein>
<dbReference type="AlphaFoldDB" id="A0A0A6VDI2"/>
<feature type="domain" description="EAL" evidence="1">
    <location>
        <begin position="1"/>
        <end position="245"/>
    </location>
</feature>
<evidence type="ECO:0000313" key="2">
    <source>
        <dbReference type="EMBL" id="KHD85641.1"/>
    </source>
</evidence>
<reference evidence="2 3" key="1">
    <citation type="submission" date="2014-10" db="EMBL/GenBank/DDBJ databases">
        <title>Draft genome of phytase producing Bacillus ginsengihumi strain M2.11.</title>
        <authorList>
            <person name="Toymentseva A."/>
            <person name="Boulygina E.A."/>
            <person name="Kazakov S.V."/>
            <person name="Kayumov I."/>
            <person name="Suleimanova A.D."/>
            <person name="Mardanova A.M."/>
            <person name="Maria S.N."/>
            <person name="Sergey M.Y."/>
            <person name="Sharipova M.R."/>
        </authorList>
    </citation>
    <scope>NUCLEOTIDE SEQUENCE [LARGE SCALE GENOMIC DNA]</scope>
    <source>
        <strain evidence="2 3">M2.11</strain>
    </source>
</reference>
<proteinExistence type="predicted"/>
<dbReference type="GO" id="GO:0071111">
    <property type="term" value="F:cyclic-guanylate-specific phosphodiesterase activity"/>
    <property type="evidence" value="ECO:0007669"/>
    <property type="project" value="InterPro"/>
</dbReference>
<dbReference type="Proteomes" id="UP000030588">
    <property type="component" value="Unassembled WGS sequence"/>
</dbReference>
<organism evidence="2 3">
    <name type="scientific">Heyndrickxia ginsengihumi</name>
    <dbReference type="NCBI Taxonomy" id="363870"/>
    <lineage>
        <taxon>Bacteria</taxon>
        <taxon>Bacillati</taxon>
        <taxon>Bacillota</taxon>
        <taxon>Bacilli</taxon>
        <taxon>Bacillales</taxon>
        <taxon>Bacillaceae</taxon>
        <taxon>Heyndrickxia</taxon>
    </lineage>
</organism>
<evidence type="ECO:0000259" key="1">
    <source>
        <dbReference type="PROSITE" id="PS50883"/>
    </source>
</evidence>
<dbReference type="InterPro" id="IPR035919">
    <property type="entry name" value="EAL_sf"/>
</dbReference>
<dbReference type="PROSITE" id="PS50883">
    <property type="entry name" value="EAL"/>
    <property type="match status" value="1"/>
</dbReference>
<dbReference type="SUPFAM" id="SSF141868">
    <property type="entry name" value="EAL domain-like"/>
    <property type="match status" value="1"/>
</dbReference>